<name>A0ABQ9H7V8_9NEOP</name>
<evidence type="ECO:0000313" key="3">
    <source>
        <dbReference type="Proteomes" id="UP001159363"/>
    </source>
</evidence>
<comment type="caution">
    <text evidence="2">The sequence shown here is derived from an EMBL/GenBank/DDBJ whole genome shotgun (WGS) entry which is preliminary data.</text>
</comment>
<reference evidence="2 3" key="1">
    <citation type="submission" date="2023-02" db="EMBL/GenBank/DDBJ databases">
        <title>LHISI_Scaffold_Assembly.</title>
        <authorList>
            <person name="Stuart O.P."/>
            <person name="Cleave R."/>
            <person name="Magrath M.J.L."/>
            <person name="Mikheyev A.S."/>
        </authorList>
    </citation>
    <scope>NUCLEOTIDE SEQUENCE [LARGE SCALE GENOMIC DNA]</scope>
    <source>
        <strain evidence="2">Daus_M_001</strain>
        <tissue evidence="2">Leg muscle</tissue>
    </source>
</reference>
<organism evidence="2 3">
    <name type="scientific">Dryococelus australis</name>
    <dbReference type="NCBI Taxonomy" id="614101"/>
    <lineage>
        <taxon>Eukaryota</taxon>
        <taxon>Metazoa</taxon>
        <taxon>Ecdysozoa</taxon>
        <taxon>Arthropoda</taxon>
        <taxon>Hexapoda</taxon>
        <taxon>Insecta</taxon>
        <taxon>Pterygota</taxon>
        <taxon>Neoptera</taxon>
        <taxon>Polyneoptera</taxon>
        <taxon>Phasmatodea</taxon>
        <taxon>Verophasmatodea</taxon>
        <taxon>Anareolatae</taxon>
        <taxon>Phasmatidae</taxon>
        <taxon>Eurycanthinae</taxon>
        <taxon>Dryococelus</taxon>
    </lineage>
</organism>
<sequence length="1314" mass="145174">MPTAVSERAQLEASKLEKENFFFFQRQQRTLAHTFCPLVGAKEGSGRGARAFLWAIGASLVCRERSFSATLLVDESRWGGGGGGGGDVMARKILARNGESPRAVLRENGRLITFRCAERAVSIPFRVIDGPSVMPSGRGSYITRKLVQIPLLYLMSATTRWQMYTKRTEILRLYEAFFAAEIGKVFFLLQIPIAHCIIITLAALYDLKYAGESSLCGSTMGGNNHRCRKRHCEEETLDIRLGYLIRWAPKADALWPRESCDMPVVVSPWTTRISVTRSDDLCNLKPHIVMLVHGLQAGPGAMRTKREWVWGPMSLDAGMTVHDVELGQACTVVPVDSDATIALGFGGEEVSMPSIPPGPTFHALLQPQARVGRSVKAAVISARTRLWTSTDGHEMRKVLAYQVFSVYELAVDQRQNGLRHLLGIEAGTPWSTHVNGVGARAALEIEIGNVFFFAANAFRKHFLNVLRHHLETNAHHLRGARARVTLTCASYTRRRRIKGWGETEDPRENPPTSGIVGYHFHMRKSGGEPAGDRTRIAVVGVERPSHHATIITVNSAVTLVKTTPVILALARGTGGGPRRPAPILRRGRKLPGSISLFSDVLGRWFLCQTKGITYGCAPGKSETRFIFECTPRRKDFWPKMSRMLTTPRGMSKKGGGGGRKSPGPSAALSVRQAPSCHCPGRLTPSGHAANYPATAVRRVLRQVLPCPDVLRRQLRISRTLVRIPRRHSTTRSCRKLRPENGSMSKPLYRAWHLKQATLINRPLVKIEDNDSDKRSVEIAITGDSAEDGRSTRHCSRPAARRRQGLPAAHYVRISARGDVAVGRDSRPSTSPPEPPSNGPLTQPTRCLHRQTAVQRYDGNTARLARRSDEALGAAYSCLLPDSHPKGPGLGHVSDHPDRGLPWYPEISPGERRDDDDDYLPVGVSGAACAFYDLGGGYGAQGKHFRSRRFRTQSIFAMSFHELSSTGSRHEGGGRVLYALGTTSTCSSRVNDVAVEDRENRCHIPATSRNCRRLLTPRWQVGSPSTPSLPAPFCLRRRRFDWICDVGVAWRARLFAGNDSRHQHLNPLPLPPPPPPTTLALLRWGPTSSPSSDRRATGPRVLSHPLFPAVTAETAKCQTSVGKRTLIPRAAQGNPENPMMIKSGDTVWHCSYESIIYIQNLITPLDCQSIKALNEDCEALLLARGEGGVYFENSIRLERAFQKQSSDTHKTSYDRVKRCRKRKKNIKAPELVSVDVPSNDAEMKFVHWVIAFASSSRNSDHSSMATAKWRPEANCAPLTVLGYLPQLPPPFPLSATLTTDPAPLYNYYTALSLSR</sequence>
<dbReference type="EMBL" id="JARBHB010000006">
    <property type="protein sequence ID" value="KAJ8880347.1"/>
    <property type="molecule type" value="Genomic_DNA"/>
</dbReference>
<evidence type="ECO:0000256" key="1">
    <source>
        <dbReference type="SAM" id="MobiDB-lite"/>
    </source>
</evidence>
<gene>
    <name evidence="2" type="ORF">PR048_016814</name>
</gene>
<feature type="compositionally biased region" description="Basic residues" evidence="1">
    <location>
        <begin position="791"/>
        <end position="803"/>
    </location>
</feature>
<proteinExistence type="predicted"/>
<dbReference type="Proteomes" id="UP001159363">
    <property type="component" value="Chromosome 5"/>
</dbReference>
<protein>
    <submittedName>
        <fullName evidence="2">Uncharacterized protein</fullName>
    </submittedName>
</protein>
<accession>A0ABQ9H7V8</accession>
<feature type="region of interest" description="Disordered" evidence="1">
    <location>
        <begin position="645"/>
        <end position="670"/>
    </location>
</feature>
<evidence type="ECO:0000313" key="2">
    <source>
        <dbReference type="EMBL" id="KAJ8880347.1"/>
    </source>
</evidence>
<feature type="region of interest" description="Disordered" evidence="1">
    <location>
        <begin position="779"/>
        <end position="844"/>
    </location>
</feature>
<keyword evidence="3" id="KW-1185">Reference proteome</keyword>